<evidence type="ECO:0000256" key="10">
    <source>
        <dbReference type="ARBA" id="ARBA00023136"/>
    </source>
</evidence>
<organism evidence="12 13">
    <name type="scientific">Pseudofulvimonas gallinarii</name>
    <dbReference type="NCBI Taxonomy" id="634155"/>
    <lineage>
        <taxon>Bacteria</taxon>
        <taxon>Pseudomonadati</taxon>
        <taxon>Pseudomonadota</taxon>
        <taxon>Gammaproteobacteria</taxon>
        <taxon>Lysobacterales</taxon>
        <taxon>Rhodanobacteraceae</taxon>
        <taxon>Pseudofulvimonas</taxon>
    </lineage>
</organism>
<evidence type="ECO:0000256" key="8">
    <source>
        <dbReference type="ARBA" id="ARBA00022989"/>
    </source>
</evidence>
<dbReference type="GO" id="GO:0065002">
    <property type="term" value="P:intracellular protein transmembrane transport"/>
    <property type="evidence" value="ECO:0007669"/>
    <property type="project" value="TreeGrafter"/>
</dbReference>
<dbReference type="InterPro" id="IPR004692">
    <property type="entry name" value="SecG"/>
</dbReference>
<dbReference type="EMBL" id="SMAF01000001">
    <property type="protein sequence ID" value="TCT01164.1"/>
    <property type="molecule type" value="Genomic_DNA"/>
</dbReference>
<protein>
    <recommendedName>
        <fullName evidence="3 11">Protein-export membrane protein SecG</fullName>
    </recommendedName>
</protein>
<comment type="caution">
    <text evidence="11">Lacks conserved residue(s) required for the propagation of feature annotation.</text>
</comment>
<keyword evidence="7 11" id="KW-0653">Protein transport</keyword>
<dbReference type="RefSeq" id="WP_123521906.1">
    <property type="nucleotide sequence ID" value="NZ_JBHLWF010000005.1"/>
</dbReference>
<sequence>MIFTLMMVLYVVLAVFMIGFILIQRGAGASAGSGFGAGASATVFGARGAASFLTKATKWLAISFFVLTLGMAMYVQRSGLVANAPSDDLGVMSGVEVPLAPEGATDVPAAPAAAAPVVDEAPAAPVVEEPSPEPQEQ</sequence>
<dbReference type="GO" id="GO:0043952">
    <property type="term" value="P:protein transport by the Sec complex"/>
    <property type="evidence" value="ECO:0007669"/>
    <property type="project" value="TreeGrafter"/>
</dbReference>
<dbReference type="GO" id="GO:0009306">
    <property type="term" value="P:protein secretion"/>
    <property type="evidence" value="ECO:0007669"/>
    <property type="project" value="UniProtKB-UniRule"/>
</dbReference>
<keyword evidence="9 11" id="KW-0811">Translocation</keyword>
<dbReference type="Proteomes" id="UP000294599">
    <property type="component" value="Unassembled WGS sequence"/>
</dbReference>
<dbReference type="PANTHER" id="PTHR34182:SF1">
    <property type="entry name" value="PROTEIN-EXPORT MEMBRANE PROTEIN SECG"/>
    <property type="match status" value="1"/>
</dbReference>
<comment type="function">
    <text evidence="11">Involved in protein export. Participates in an early event of protein translocation.</text>
</comment>
<keyword evidence="6 11" id="KW-0812">Transmembrane</keyword>
<evidence type="ECO:0000256" key="1">
    <source>
        <dbReference type="ARBA" id="ARBA00004651"/>
    </source>
</evidence>
<evidence type="ECO:0000256" key="11">
    <source>
        <dbReference type="RuleBase" id="RU365087"/>
    </source>
</evidence>
<gene>
    <name evidence="12" type="ORF">EDC25_10118</name>
</gene>
<reference evidence="12 13" key="1">
    <citation type="submission" date="2019-03" db="EMBL/GenBank/DDBJ databases">
        <title>Genomic Encyclopedia of Type Strains, Phase IV (KMG-IV): sequencing the most valuable type-strain genomes for metagenomic binning, comparative biology and taxonomic classification.</title>
        <authorList>
            <person name="Goeker M."/>
        </authorList>
    </citation>
    <scope>NUCLEOTIDE SEQUENCE [LARGE SCALE GENOMIC DNA]</scope>
    <source>
        <strain evidence="12 13">DSM 21944</strain>
    </source>
</reference>
<proteinExistence type="inferred from homology"/>
<dbReference type="NCBIfam" id="TIGR00810">
    <property type="entry name" value="secG"/>
    <property type="match status" value="1"/>
</dbReference>
<keyword evidence="10 11" id="KW-0472">Membrane</keyword>
<dbReference type="AlphaFoldDB" id="A0A4R3LLQ2"/>
<evidence type="ECO:0000256" key="6">
    <source>
        <dbReference type="ARBA" id="ARBA00022692"/>
    </source>
</evidence>
<dbReference type="PANTHER" id="PTHR34182">
    <property type="entry name" value="PROTEIN-EXPORT MEMBRANE PROTEIN SECG"/>
    <property type="match status" value="1"/>
</dbReference>
<comment type="similarity">
    <text evidence="2 11">Belongs to the SecG family.</text>
</comment>
<keyword evidence="4 11" id="KW-0813">Transport</keyword>
<dbReference type="Pfam" id="PF03840">
    <property type="entry name" value="SecG"/>
    <property type="match status" value="1"/>
</dbReference>
<evidence type="ECO:0000313" key="12">
    <source>
        <dbReference type="EMBL" id="TCT01164.1"/>
    </source>
</evidence>
<keyword evidence="5 11" id="KW-1003">Cell membrane</keyword>
<evidence type="ECO:0000256" key="7">
    <source>
        <dbReference type="ARBA" id="ARBA00022927"/>
    </source>
</evidence>
<evidence type="ECO:0000256" key="4">
    <source>
        <dbReference type="ARBA" id="ARBA00022448"/>
    </source>
</evidence>
<evidence type="ECO:0000256" key="5">
    <source>
        <dbReference type="ARBA" id="ARBA00022475"/>
    </source>
</evidence>
<name>A0A4R3LLQ2_9GAMM</name>
<evidence type="ECO:0000256" key="3">
    <source>
        <dbReference type="ARBA" id="ARBA00017876"/>
    </source>
</evidence>
<comment type="subcellular location">
    <subcellularLocation>
        <location evidence="1 11">Cell membrane</location>
        <topology evidence="1 11">Multi-pass membrane protein</topology>
    </subcellularLocation>
</comment>
<feature type="transmembrane region" description="Helical" evidence="11">
    <location>
        <begin position="57"/>
        <end position="75"/>
    </location>
</feature>
<dbReference type="OrthoDB" id="9813947at2"/>
<keyword evidence="8 11" id="KW-1133">Transmembrane helix</keyword>
<dbReference type="GO" id="GO:0005886">
    <property type="term" value="C:plasma membrane"/>
    <property type="evidence" value="ECO:0007669"/>
    <property type="project" value="UniProtKB-SubCell"/>
</dbReference>
<keyword evidence="13" id="KW-1185">Reference proteome</keyword>
<comment type="caution">
    <text evidence="12">The sequence shown here is derived from an EMBL/GenBank/DDBJ whole genome shotgun (WGS) entry which is preliminary data.</text>
</comment>
<dbReference type="PRINTS" id="PR01651">
    <property type="entry name" value="SECGEXPORT"/>
</dbReference>
<evidence type="ECO:0000256" key="2">
    <source>
        <dbReference type="ARBA" id="ARBA00008445"/>
    </source>
</evidence>
<accession>A0A4R3LLQ2</accession>
<evidence type="ECO:0000256" key="9">
    <source>
        <dbReference type="ARBA" id="ARBA00023010"/>
    </source>
</evidence>
<evidence type="ECO:0000313" key="13">
    <source>
        <dbReference type="Proteomes" id="UP000294599"/>
    </source>
</evidence>
<dbReference type="GO" id="GO:0015450">
    <property type="term" value="F:protein-transporting ATPase activity"/>
    <property type="evidence" value="ECO:0007669"/>
    <property type="project" value="UniProtKB-UniRule"/>
</dbReference>